<sequence length="100" mass="11040">MSSDHRRVHSRSIIHITLHHSHGSPAPHAKAPLRADECGVPSRLWGEKEAKNQAQVAGFDQGHFHKFVEGRGSGKMMLLGLVVFAQSERPLISEIVKSID</sequence>
<reference evidence="1 2" key="1">
    <citation type="submission" date="2024-04" db="EMBL/GenBank/DDBJ databases">
        <authorList>
            <person name="Waldvogel A.-M."/>
            <person name="Schoenle A."/>
        </authorList>
    </citation>
    <scope>NUCLEOTIDE SEQUENCE [LARGE SCALE GENOMIC DNA]</scope>
</reference>
<evidence type="ECO:0000313" key="1">
    <source>
        <dbReference type="EMBL" id="CAL1585997.1"/>
    </source>
</evidence>
<keyword evidence="2" id="KW-1185">Reference proteome</keyword>
<gene>
    <name evidence="1" type="ORF">KC01_LOCUS16150</name>
</gene>
<dbReference type="Proteomes" id="UP001497482">
    <property type="component" value="Chromosome 17"/>
</dbReference>
<dbReference type="EMBL" id="OZ035839">
    <property type="protein sequence ID" value="CAL1585997.1"/>
    <property type="molecule type" value="Genomic_DNA"/>
</dbReference>
<dbReference type="AlphaFoldDB" id="A0AAV2KCT0"/>
<evidence type="ECO:0000313" key="2">
    <source>
        <dbReference type="Proteomes" id="UP001497482"/>
    </source>
</evidence>
<organism evidence="1 2">
    <name type="scientific">Knipowitschia caucasica</name>
    <name type="common">Caucasian dwarf goby</name>
    <name type="synonym">Pomatoschistus caucasicus</name>
    <dbReference type="NCBI Taxonomy" id="637954"/>
    <lineage>
        <taxon>Eukaryota</taxon>
        <taxon>Metazoa</taxon>
        <taxon>Chordata</taxon>
        <taxon>Craniata</taxon>
        <taxon>Vertebrata</taxon>
        <taxon>Euteleostomi</taxon>
        <taxon>Actinopterygii</taxon>
        <taxon>Neopterygii</taxon>
        <taxon>Teleostei</taxon>
        <taxon>Neoteleostei</taxon>
        <taxon>Acanthomorphata</taxon>
        <taxon>Gobiaria</taxon>
        <taxon>Gobiiformes</taxon>
        <taxon>Gobioidei</taxon>
        <taxon>Gobiidae</taxon>
        <taxon>Gobiinae</taxon>
        <taxon>Knipowitschia</taxon>
    </lineage>
</organism>
<name>A0AAV2KCT0_KNICA</name>
<proteinExistence type="predicted"/>
<protein>
    <submittedName>
        <fullName evidence="1">Uncharacterized protein</fullName>
    </submittedName>
</protein>
<accession>A0AAV2KCT0</accession>